<evidence type="ECO:0000313" key="7">
    <source>
        <dbReference type="EMBL" id="EAQ72645.1"/>
    </source>
</evidence>
<dbReference type="Gene3D" id="1.20.120.1530">
    <property type="match status" value="1"/>
</dbReference>
<gene>
    <name evidence="7" type="ordered locus">CJJ81176_1498</name>
</gene>
<dbReference type="Gene3D" id="1.10.287.950">
    <property type="entry name" value="Methyl-accepting chemotaxis protein"/>
    <property type="match status" value="1"/>
</dbReference>
<keyword evidence="4" id="KW-1133">Transmembrane helix</keyword>
<dbReference type="AlphaFoldDB" id="A0A0H3P9T7"/>
<proteinExistence type="inferred from homology"/>
<sequence>MFKSLNIGLKLIFSVAAVVVIGLVILISLITKQVSQNITKNTEDILASITKEYATQTQGIFGEMIALNKSISGTLTEMFRSTSKEDLDIDNITNIITNTFDNSAYSNFTYLYLIDPPEYFKEESKFFNTQSGKFVMLYADEEKDNKGGIKAIQASDEIANLQVVQDILKKAKYGENKVYIGRPIKMNLEGQDFDAVNVAMPIFDRKNQVVGVIGMTLDFSDIATYLLDPKGQKYDGELRVLLNSDGLMAIHPNKNLVLKNLKDVNPNKGAQETYKAISEGKNGVFDYIASDGDDSYAAINSFKVQDSSWAVLVTAPKYSVFKPLKKLQLIILGASFIFIFVVLGVVYYCVRKIVASRLPVILSSLESFFRFLNHEKIEPKAIEIRANDELGAMGRIINENIEKIQISLEQDQNAVDESVQTAREIEKGNLTARITKNPINPQLVELKNVLNRMLDVLQSKIGSNMNEINRVFDSYKALDFSTEVFNAKGEVEITTNILGKEIKKMLLASSNFAKDLANQSEELKNSMQKLADGSNAQASSLEQSAAAVEEINSSMQNVSGKTVEVASQADDIKNIVNVIKDIAEQTNLLALNAAIEAARAGEHGRGFAVVADEVRQLAERTGKSLSEIEANINILVQSVNEVAESVKEQTAGITQINDAIAQLETVTKENVEVANVTNNITNEVNQIAAAILEDVSKKRF</sequence>
<evidence type="ECO:0000259" key="6">
    <source>
        <dbReference type="PROSITE" id="PS50885"/>
    </source>
</evidence>
<feature type="domain" description="HAMP" evidence="6">
    <location>
        <begin position="419"/>
        <end position="462"/>
    </location>
</feature>
<dbReference type="PANTHER" id="PTHR32089">
    <property type="entry name" value="METHYL-ACCEPTING CHEMOTAXIS PROTEIN MCPB"/>
    <property type="match status" value="1"/>
</dbReference>
<name>A0A0H3P9T7_CAMJJ</name>
<protein>
    <submittedName>
        <fullName evidence="7">Methyl-accepting chemotaxis protein</fullName>
    </submittedName>
</protein>
<organism evidence="7 8">
    <name type="scientific">Campylobacter jejuni subsp. jejuni serotype O:23/36 (strain 81-176)</name>
    <dbReference type="NCBI Taxonomy" id="354242"/>
    <lineage>
        <taxon>Bacteria</taxon>
        <taxon>Pseudomonadati</taxon>
        <taxon>Campylobacterota</taxon>
        <taxon>Epsilonproteobacteria</taxon>
        <taxon>Campylobacterales</taxon>
        <taxon>Campylobacteraceae</taxon>
        <taxon>Campylobacter</taxon>
    </lineage>
</organism>
<dbReference type="KEGG" id="cjj:CJJ81176_1498"/>
<dbReference type="GO" id="GO:0007165">
    <property type="term" value="P:signal transduction"/>
    <property type="evidence" value="ECO:0007669"/>
    <property type="project" value="UniProtKB-KW"/>
</dbReference>
<evidence type="ECO:0000313" key="8">
    <source>
        <dbReference type="Proteomes" id="UP000000646"/>
    </source>
</evidence>
<feature type="transmembrane region" description="Helical" evidence="4">
    <location>
        <begin position="12"/>
        <end position="30"/>
    </location>
</feature>
<evidence type="ECO:0000259" key="5">
    <source>
        <dbReference type="PROSITE" id="PS50111"/>
    </source>
</evidence>
<dbReference type="Proteomes" id="UP000000646">
    <property type="component" value="Chromosome"/>
</dbReference>
<dbReference type="SUPFAM" id="SSF58104">
    <property type="entry name" value="Methyl-accepting chemotaxis protein (MCP) signaling domain"/>
    <property type="match status" value="1"/>
</dbReference>
<dbReference type="Gene3D" id="3.30.450.20">
    <property type="entry name" value="PAS domain"/>
    <property type="match status" value="1"/>
</dbReference>
<keyword evidence="4" id="KW-0812">Transmembrane</keyword>
<dbReference type="GO" id="GO:0016020">
    <property type="term" value="C:membrane"/>
    <property type="evidence" value="ECO:0007669"/>
    <property type="project" value="InterPro"/>
</dbReference>
<dbReference type="EMBL" id="CP000538">
    <property type="protein sequence ID" value="EAQ72645.1"/>
    <property type="molecule type" value="Genomic_DNA"/>
</dbReference>
<dbReference type="InterPro" id="IPR003660">
    <property type="entry name" value="HAMP_dom"/>
</dbReference>
<dbReference type="eggNOG" id="COG0840">
    <property type="taxonomic scope" value="Bacteria"/>
</dbReference>
<accession>A0A0H3P9T7</accession>
<dbReference type="Pfam" id="PF22673">
    <property type="entry name" value="MCP-like_PDC_1"/>
    <property type="match status" value="1"/>
</dbReference>
<dbReference type="Pfam" id="PF00015">
    <property type="entry name" value="MCPsignal"/>
    <property type="match status" value="1"/>
</dbReference>
<feature type="domain" description="Methyl-accepting transducer" evidence="5">
    <location>
        <begin position="514"/>
        <end position="700"/>
    </location>
</feature>
<keyword evidence="4" id="KW-0472">Membrane</keyword>
<evidence type="ECO:0000256" key="1">
    <source>
        <dbReference type="ARBA" id="ARBA00023224"/>
    </source>
</evidence>
<dbReference type="PROSITE" id="PS50885">
    <property type="entry name" value="HAMP"/>
    <property type="match status" value="1"/>
</dbReference>
<evidence type="ECO:0000256" key="3">
    <source>
        <dbReference type="PROSITE-ProRule" id="PRU00284"/>
    </source>
</evidence>
<evidence type="ECO:0000256" key="4">
    <source>
        <dbReference type="SAM" id="Phobius"/>
    </source>
</evidence>
<keyword evidence="1 3" id="KW-0807">Transducer</keyword>
<dbReference type="HOGENOM" id="CLU_000445_107_30_7"/>
<feature type="transmembrane region" description="Helical" evidence="4">
    <location>
        <begin position="327"/>
        <end position="348"/>
    </location>
</feature>
<dbReference type="CDD" id="cd12912">
    <property type="entry name" value="PDC2_MCP_like"/>
    <property type="match status" value="1"/>
</dbReference>
<comment type="similarity">
    <text evidence="2">Belongs to the methyl-accepting chemotaxis (MCP) protein family.</text>
</comment>
<dbReference type="PANTHER" id="PTHR32089:SF112">
    <property type="entry name" value="LYSOZYME-LIKE PROTEIN-RELATED"/>
    <property type="match status" value="1"/>
</dbReference>
<dbReference type="PROSITE" id="PS50111">
    <property type="entry name" value="CHEMOTAXIS_TRANSDUC_2"/>
    <property type="match status" value="1"/>
</dbReference>
<dbReference type="SMART" id="SM00283">
    <property type="entry name" value="MA"/>
    <property type="match status" value="1"/>
</dbReference>
<reference evidence="8" key="1">
    <citation type="submission" date="2006-12" db="EMBL/GenBank/DDBJ databases">
        <authorList>
            <person name="Fouts D.E."/>
            <person name="Nelson K.E."/>
            <person name="Sebastian Y."/>
        </authorList>
    </citation>
    <scope>NUCLEOTIDE SEQUENCE [LARGE SCALE GENOMIC DNA]</scope>
    <source>
        <strain evidence="8">81-176</strain>
    </source>
</reference>
<evidence type="ECO:0000256" key="2">
    <source>
        <dbReference type="ARBA" id="ARBA00029447"/>
    </source>
</evidence>
<dbReference type="InterPro" id="IPR004089">
    <property type="entry name" value="MCPsignal_dom"/>
</dbReference>
<dbReference type="RefSeq" id="WP_002869207.1">
    <property type="nucleotide sequence ID" value="NC_008787.1"/>
</dbReference>